<accession>A0A7S4KEV3</accession>
<feature type="compositionally biased region" description="Basic and acidic residues" evidence="1">
    <location>
        <begin position="60"/>
        <end position="84"/>
    </location>
</feature>
<organism evidence="2">
    <name type="scientific">Guillardia theta</name>
    <name type="common">Cryptophyte</name>
    <name type="synonym">Cryptomonas phi</name>
    <dbReference type="NCBI Taxonomy" id="55529"/>
    <lineage>
        <taxon>Eukaryota</taxon>
        <taxon>Cryptophyceae</taxon>
        <taxon>Pyrenomonadales</taxon>
        <taxon>Geminigeraceae</taxon>
        <taxon>Guillardia</taxon>
    </lineage>
</organism>
<evidence type="ECO:0000313" key="2">
    <source>
        <dbReference type="EMBL" id="CAE2292812.1"/>
    </source>
</evidence>
<name>A0A7S4KEV3_GUITH</name>
<feature type="region of interest" description="Disordered" evidence="1">
    <location>
        <begin position="232"/>
        <end position="288"/>
    </location>
</feature>
<protein>
    <submittedName>
        <fullName evidence="2">Uncharacterized protein</fullName>
    </submittedName>
</protein>
<gene>
    <name evidence="2" type="ORF">GTHE00462_LOCUS11952</name>
</gene>
<dbReference type="EMBL" id="HBKN01015330">
    <property type="protein sequence ID" value="CAE2292812.1"/>
    <property type="molecule type" value="Transcribed_RNA"/>
</dbReference>
<dbReference type="AlphaFoldDB" id="A0A7S4KEV3"/>
<feature type="region of interest" description="Disordered" evidence="1">
    <location>
        <begin position="42"/>
        <end position="84"/>
    </location>
</feature>
<evidence type="ECO:0000256" key="1">
    <source>
        <dbReference type="SAM" id="MobiDB-lite"/>
    </source>
</evidence>
<feature type="region of interest" description="Disordered" evidence="1">
    <location>
        <begin position="305"/>
        <end position="335"/>
    </location>
</feature>
<sequence length="508" mass="57414">MAVDAYGTKERAWAGDSWTSAPRITGITVSSDLAWKQKLRILDKPRESDSSHNGPSKLQRLREKLERAMGEDHRETKGGKAMCERPQESLAAGLIPRQEAQRADKAHGSYLTVPPNLPANSPRFLSFSDHTSPQEKKVGRRCNIRPEPSSGLTGSGLVSNDGFGYGRFEGDVLHKISRQERGSVFRDTAGRYLTSTPPLREERAGVYDQTFYTPPQEDPLRHITPHDELFKHVTGSSSSSVYSRRSEVREVTPSYREASSLDEPRRENVSSSFDHKENSHHPQELFHQAPTLSMYRDEHVNRAEHHRMAASNRPPENSTLMAGSSPGRQDARSRLDHSRMSNVDGFSLLQQMEKDNALFIKNPSFENDREFWTYQPIRDSRPEPELSIDRAFDRRWRERPHPVKNLLEEPALRAQNMVQRFRSGNRMQTDAGAPALGFGSDNLKPNYYVSPRDSAPELGGGRSRGVFGAQQPAWLQSTTSISRQQLGNYPHRPLPSHLSPEVRLPVLL</sequence>
<proteinExistence type="predicted"/>
<feature type="compositionally biased region" description="Basic and acidic residues" evidence="1">
    <location>
        <begin position="262"/>
        <end position="284"/>
    </location>
</feature>
<feature type="region of interest" description="Disordered" evidence="1">
    <location>
        <begin position="109"/>
        <end position="158"/>
    </location>
</feature>
<reference evidence="2" key="1">
    <citation type="submission" date="2021-01" db="EMBL/GenBank/DDBJ databases">
        <authorList>
            <person name="Corre E."/>
            <person name="Pelletier E."/>
            <person name="Niang G."/>
            <person name="Scheremetjew M."/>
            <person name="Finn R."/>
            <person name="Kale V."/>
            <person name="Holt S."/>
            <person name="Cochrane G."/>
            <person name="Meng A."/>
            <person name="Brown T."/>
            <person name="Cohen L."/>
        </authorList>
    </citation>
    <scope>NUCLEOTIDE SEQUENCE</scope>
    <source>
        <strain evidence="2">CCMP 2712</strain>
    </source>
</reference>